<reference evidence="3 4" key="1">
    <citation type="submission" date="2024-02" db="EMBL/GenBank/DDBJ databases">
        <authorList>
            <person name="Saticioglu I.B."/>
        </authorList>
    </citation>
    <scope>NUCLEOTIDE SEQUENCE [LARGE SCALE GENOMIC DNA]</scope>
    <source>
        <strain evidence="3 4">Mu-43</strain>
    </source>
</reference>
<sequence length="198" mass="20967">MSSAPHRLDAMNPRIPLALGVLVLAAGLAACSAPAADAGPTPAPTGDSEVTPVETTAPEPSTTPEAPEELSCATLISQATAEALTAEGWTTQEKEFWIADIQLTDGLLCMWADFSTASDHGQTYGFSPIDEATSEKAQDRLESEGWIRSSDADSVYYTEDPQYAIAKDDDGYGLTYQFGDGWVKFADTKQGLLLINGG</sequence>
<feature type="chain" id="PRO_5047299664" description="Nitrate ABC transporter substrate-binding protein" evidence="2">
    <location>
        <begin position="36"/>
        <end position="198"/>
    </location>
</feature>
<dbReference type="Proteomes" id="UP001366085">
    <property type="component" value="Unassembled WGS sequence"/>
</dbReference>
<evidence type="ECO:0000313" key="4">
    <source>
        <dbReference type="Proteomes" id="UP001366085"/>
    </source>
</evidence>
<evidence type="ECO:0000256" key="2">
    <source>
        <dbReference type="SAM" id="SignalP"/>
    </source>
</evidence>
<protein>
    <recommendedName>
        <fullName evidence="5">Nitrate ABC transporter substrate-binding protein</fullName>
    </recommendedName>
</protein>
<accession>A0ABU8LKI3</accession>
<dbReference type="EMBL" id="JBBDGN010000007">
    <property type="protein sequence ID" value="MEJ1091852.1"/>
    <property type="molecule type" value="Genomic_DNA"/>
</dbReference>
<organism evidence="3 4">
    <name type="scientific">Microbacterium istanbulense</name>
    <dbReference type="NCBI Taxonomy" id="3122049"/>
    <lineage>
        <taxon>Bacteria</taxon>
        <taxon>Bacillati</taxon>
        <taxon>Actinomycetota</taxon>
        <taxon>Actinomycetes</taxon>
        <taxon>Micrococcales</taxon>
        <taxon>Microbacteriaceae</taxon>
        <taxon>Microbacterium</taxon>
    </lineage>
</organism>
<feature type="signal peptide" evidence="2">
    <location>
        <begin position="1"/>
        <end position="35"/>
    </location>
</feature>
<evidence type="ECO:0008006" key="5">
    <source>
        <dbReference type="Google" id="ProtNLM"/>
    </source>
</evidence>
<evidence type="ECO:0000313" key="3">
    <source>
        <dbReference type="EMBL" id="MEJ1091852.1"/>
    </source>
</evidence>
<gene>
    <name evidence="3" type="ORF">WDU93_09095</name>
</gene>
<dbReference type="PROSITE" id="PS51257">
    <property type="entry name" value="PROKAR_LIPOPROTEIN"/>
    <property type="match status" value="1"/>
</dbReference>
<dbReference type="RefSeq" id="WP_337319754.1">
    <property type="nucleotide sequence ID" value="NZ_JBBDGN010000007.1"/>
</dbReference>
<feature type="region of interest" description="Disordered" evidence="1">
    <location>
        <begin position="34"/>
        <end position="69"/>
    </location>
</feature>
<keyword evidence="4" id="KW-1185">Reference proteome</keyword>
<keyword evidence="2" id="KW-0732">Signal</keyword>
<name>A0ABU8LKI3_9MICO</name>
<comment type="caution">
    <text evidence="3">The sequence shown here is derived from an EMBL/GenBank/DDBJ whole genome shotgun (WGS) entry which is preliminary data.</text>
</comment>
<feature type="compositionally biased region" description="Low complexity" evidence="1">
    <location>
        <begin position="34"/>
        <end position="65"/>
    </location>
</feature>
<evidence type="ECO:0000256" key="1">
    <source>
        <dbReference type="SAM" id="MobiDB-lite"/>
    </source>
</evidence>
<proteinExistence type="predicted"/>